<evidence type="ECO:0000313" key="3">
    <source>
        <dbReference type="Proteomes" id="UP000006039"/>
    </source>
</evidence>
<dbReference type="RefSeq" id="XP_009223027.1">
    <property type="nucleotide sequence ID" value="XM_009224763.1"/>
</dbReference>
<sequence>MAKTFSAPVARPAALISRVIVCPPSPSSCLGPSHTETGQSIWGPAWGVSAVG</sequence>
<dbReference type="AlphaFoldDB" id="J3P094"/>
<reference evidence="1" key="2">
    <citation type="submission" date="2010-07" db="EMBL/GenBank/DDBJ databases">
        <authorList>
            <consortium name="The Broad Institute Genome Sequencing Platform"/>
            <consortium name="Broad Institute Genome Sequencing Center for Infectious Disease"/>
            <person name="Ma L.-J."/>
            <person name="Dead R."/>
            <person name="Young S."/>
            <person name="Zeng Q."/>
            <person name="Koehrsen M."/>
            <person name="Alvarado L."/>
            <person name="Berlin A."/>
            <person name="Chapman S.B."/>
            <person name="Chen Z."/>
            <person name="Freedman E."/>
            <person name="Gellesch M."/>
            <person name="Goldberg J."/>
            <person name="Griggs A."/>
            <person name="Gujja S."/>
            <person name="Heilman E.R."/>
            <person name="Heiman D."/>
            <person name="Hepburn T."/>
            <person name="Howarth C."/>
            <person name="Jen D."/>
            <person name="Larson L."/>
            <person name="Mehta T."/>
            <person name="Neiman D."/>
            <person name="Pearson M."/>
            <person name="Roberts A."/>
            <person name="Saif S."/>
            <person name="Shea T."/>
            <person name="Shenoy N."/>
            <person name="Sisk P."/>
            <person name="Stolte C."/>
            <person name="Sykes S."/>
            <person name="Walk T."/>
            <person name="White J."/>
            <person name="Yandava C."/>
            <person name="Haas B."/>
            <person name="Nusbaum C."/>
            <person name="Birren B."/>
        </authorList>
    </citation>
    <scope>NUCLEOTIDE SEQUENCE</scope>
    <source>
        <strain evidence="1">R3-111a-1</strain>
    </source>
</reference>
<accession>J3P094</accession>
<dbReference type="VEuPathDB" id="FungiDB:GGTG_06941"/>
<reference evidence="2" key="4">
    <citation type="journal article" date="2015" name="G3 (Bethesda)">
        <title>Genome sequences of three phytopathogenic species of the Magnaporthaceae family of fungi.</title>
        <authorList>
            <person name="Okagaki L.H."/>
            <person name="Nunes C.C."/>
            <person name="Sailsbery J."/>
            <person name="Clay B."/>
            <person name="Brown D."/>
            <person name="John T."/>
            <person name="Oh Y."/>
            <person name="Young N."/>
            <person name="Fitzgerald M."/>
            <person name="Haas B.J."/>
            <person name="Zeng Q."/>
            <person name="Young S."/>
            <person name="Adiconis X."/>
            <person name="Fan L."/>
            <person name="Levin J.Z."/>
            <person name="Mitchell T.K."/>
            <person name="Okubara P.A."/>
            <person name="Farman M.L."/>
            <person name="Kohn L.M."/>
            <person name="Birren B."/>
            <person name="Ma L.-J."/>
            <person name="Dean R.A."/>
        </authorList>
    </citation>
    <scope>NUCLEOTIDE SEQUENCE</scope>
    <source>
        <strain evidence="2">R3-111a-1</strain>
    </source>
</reference>
<dbReference type="Proteomes" id="UP000006039">
    <property type="component" value="Unassembled WGS sequence"/>
</dbReference>
<name>J3P094_GAET3</name>
<dbReference type="GeneID" id="20347399"/>
<dbReference type="HOGENOM" id="CLU_3087362_0_0_1"/>
<reference evidence="2" key="5">
    <citation type="submission" date="2018-04" db="UniProtKB">
        <authorList>
            <consortium name="EnsemblFungi"/>
        </authorList>
    </citation>
    <scope>IDENTIFICATION</scope>
    <source>
        <strain evidence="2">R3-111a-1</strain>
    </source>
</reference>
<evidence type="ECO:0000313" key="2">
    <source>
        <dbReference type="EnsemblFungi" id="EJT77027"/>
    </source>
</evidence>
<gene>
    <name evidence="2" type="primary">20347399</name>
    <name evidence="1" type="ORF">GGTG_06941</name>
</gene>
<reference evidence="3" key="1">
    <citation type="submission" date="2010-07" db="EMBL/GenBank/DDBJ databases">
        <title>The genome sequence of Gaeumannomyces graminis var. tritici strain R3-111a-1.</title>
        <authorList>
            <consortium name="The Broad Institute Genome Sequencing Platform"/>
            <person name="Ma L.-J."/>
            <person name="Dead R."/>
            <person name="Young S."/>
            <person name="Zeng Q."/>
            <person name="Koehrsen M."/>
            <person name="Alvarado L."/>
            <person name="Berlin A."/>
            <person name="Chapman S.B."/>
            <person name="Chen Z."/>
            <person name="Freedman E."/>
            <person name="Gellesch M."/>
            <person name="Goldberg J."/>
            <person name="Griggs A."/>
            <person name="Gujja S."/>
            <person name="Heilman E.R."/>
            <person name="Heiman D."/>
            <person name="Hepburn T."/>
            <person name="Howarth C."/>
            <person name="Jen D."/>
            <person name="Larson L."/>
            <person name="Mehta T."/>
            <person name="Neiman D."/>
            <person name="Pearson M."/>
            <person name="Roberts A."/>
            <person name="Saif S."/>
            <person name="Shea T."/>
            <person name="Shenoy N."/>
            <person name="Sisk P."/>
            <person name="Stolte C."/>
            <person name="Sykes S."/>
            <person name="Walk T."/>
            <person name="White J."/>
            <person name="Yandava C."/>
            <person name="Haas B."/>
            <person name="Nusbaum C."/>
            <person name="Birren B."/>
        </authorList>
    </citation>
    <scope>NUCLEOTIDE SEQUENCE [LARGE SCALE GENOMIC DNA]</scope>
    <source>
        <strain evidence="3">R3-111a-1</strain>
    </source>
</reference>
<evidence type="ECO:0000313" key="1">
    <source>
        <dbReference type="EMBL" id="EJT77027.1"/>
    </source>
</evidence>
<keyword evidence="3" id="KW-1185">Reference proteome</keyword>
<protein>
    <submittedName>
        <fullName evidence="1 2">Uncharacterized protein</fullName>
    </submittedName>
</protein>
<dbReference type="EMBL" id="GL385397">
    <property type="protein sequence ID" value="EJT77027.1"/>
    <property type="molecule type" value="Genomic_DNA"/>
</dbReference>
<proteinExistence type="predicted"/>
<organism evidence="1">
    <name type="scientific">Gaeumannomyces tritici (strain R3-111a-1)</name>
    <name type="common">Wheat and barley take-all root rot fungus</name>
    <name type="synonym">Gaeumannomyces graminis var. tritici</name>
    <dbReference type="NCBI Taxonomy" id="644352"/>
    <lineage>
        <taxon>Eukaryota</taxon>
        <taxon>Fungi</taxon>
        <taxon>Dikarya</taxon>
        <taxon>Ascomycota</taxon>
        <taxon>Pezizomycotina</taxon>
        <taxon>Sordariomycetes</taxon>
        <taxon>Sordariomycetidae</taxon>
        <taxon>Magnaporthales</taxon>
        <taxon>Magnaporthaceae</taxon>
        <taxon>Gaeumannomyces</taxon>
    </lineage>
</organism>
<reference evidence="1" key="3">
    <citation type="submission" date="2010-09" db="EMBL/GenBank/DDBJ databases">
        <title>Annotation of Gaeumannomyces graminis var. tritici R3-111a-1.</title>
        <authorList>
            <consortium name="The Broad Institute Genome Sequencing Platform"/>
            <person name="Ma L.-J."/>
            <person name="Dead R."/>
            <person name="Young S.K."/>
            <person name="Zeng Q."/>
            <person name="Gargeya S."/>
            <person name="Fitzgerald M."/>
            <person name="Haas B."/>
            <person name="Abouelleil A."/>
            <person name="Alvarado L."/>
            <person name="Arachchi H.M."/>
            <person name="Berlin A."/>
            <person name="Brown A."/>
            <person name="Chapman S.B."/>
            <person name="Chen Z."/>
            <person name="Dunbar C."/>
            <person name="Freedman E."/>
            <person name="Gearin G."/>
            <person name="Gellesch M."/>
            <person name="Goldberg J."/>
            <person name="Griggs A."/>
            <person name="Gujja S."/>
            <person name="Heiman D."/>
            <person name="Howarth C."/>
            <person name="Larson L."/>
            <person name="Lui A."/>
            <person name="MacDonald P.J.P."/>
            <person name="Mehta T."/>
            <person name="Montmayeur A."/>
            <person name="Murphy C."/>
            <person name="Neiman D."/>
            <person name="Pearson M."/>
            <person name="Priest M."/>
            <person name="Roberts A."/>
            <person name="Saif S."/>
            <person name="Shea T."/>
            <person name="Shenoy N."/>
            <person name="Sisk P."/>
            <person name="Stolte C."/>
            <person name="Sykes S."/>
            <person name="Yandava C."/>
            <person name="Wortman J."/>
            <person name="Nusbaum C."/>
            <person name="Birren B."/>
        </authorList>
    </citation>
    <scope>NUCLEOTIDE SEQUENCE</scope>
    <source>
        <strain evidence="1">R3-111a-1</strain>
    </source>
</reference>
<dbReference type="EnsemblFungi" id="EJT77027">
    <property type="protein sequence ID" value="EJT77027"/>
    <property type="gene ID" value="GGTG_06941"/>
</dbReference>